<evidence type="ECO:0000256" key="1">
    <source>
        <dbReference type="SAM" id="MobiDB-lite"/>
    </source>
</evidence>
<feature type="compositionally biased region" description="Low complexity" evidence="1">
    <location>
        <begin position="101"/>
        <end position="116"/>
    </location>
</feature>
<gene>
    <name evidence="2" type="ORF">FYJ69_07060</name>
</gene>
<evidence type="ECO:0000313" key="2">
    <source>
        <dbReference type="EMBL" id="MST60669.1"/>
    </source>
</evidence>
<feature type="region of interest" description="Disordered" evidence="1">
    <location>
        <begin position="101"/>
        <end position="150"/>
    </location>
</feature>
<sequence>MDGDLDGKAVQGTTGEGDSGEQALAQEHEDIQEDGTQEVTGRAVDGAADYQAALKRQIADERVVFALKAADARSVKAARALLEEHDGDVAALVAAEPWLFEGTEGTSQSSSQTSAGGATGLEPAGASGGSDDQYMRRWERIAGLADEGKE</sequence>
<protein>
    <submittedName>
        <fullName evidence="2">Uncharacterized protein</fullName>
    </submittedName>
</protein>
<accession>A0A6N7XBK9</accession>
<proteinExistence type="predicted"/>
<dbReference type="Proteomes" id="UP000434342">
    <property type="component" value="Unassembled WGS sequence"/>
</dbReference>
<reference evidence="2 3" key="1">
    <citation type="submission" date="2019-08" db="EMBL/GenBank/DDBJ databases">
        <title>In-depth cultivation of the pig gut microbiome towards novel bacterial diversity and tailored functional studies.</title>
        <authorList>
            <person name="Wylensek D."/>
            <person name="Hitch T.C.A."/>
            <person name="Clavel T."/>
        </authorList>
    </citation>
    <scope>NUCLEOTIDE SEQUENCE [LARGE SCALE GENOMIC DNA]</scope>
    <source>
        <strain evidence="2 3">WB01_CNA04</strain>
    </source>
</reference>
<feature type="region of interest" description="Disordered" evidence="1">
    <location>
        <begin position="1"/>
        <end position="37"/>
    </location>
</feature>
<dbReference type="RefSeq" id="WP_154541387.1">
    <property type="nucleotide sequence ID" value="NZ_VUND01000002.1"/>
</dbReference>
<dbReference type="EMBL" id="VUND01000002">
    <property type="protein sequence ID" value="MST60669.1"/>
    <property type="molecule type" value="Genomic_DNA"/>
</dbReference>
<feature type="compositionally biased region" description="Basic and acidic residues" evidence="1">
    <location>
        <begin position="133"/>
        <end position="150"/>
    </location>
</feature>
<name>A0A6N7XBK9_9ACTN</name>
<dbReference type="AlphaFoldDB" id="A0A6N7XBK9"/>
<comment type="caution">
    <text evidence="2">The sequence shown here is derived from an EMBL/GenBank/DDBJ whole genome shotgun (WGS) entry which is preliminary data.</text>
</comment>
<evidence type="ECO:0000313" key="3">
    <source>
        <dbReference type="Proteomes" id="UP000434342"/>
    </source>
</evidence>
<organism evidence="2 3">
    <name type="scientific">Parafannyhessea umbonata</name>
    <dbReference type="NCBI Taxonomy" id="604330"/>
    <lineage>
        <taxon>Bacteria</taxon>
        <taxon>Bacillati</taxon>
        <taxon>Actinomycetota</taxon>
        <taxon>Coriobacteriia</taxon>
        <taxon>Coriobacteriales</taxon>
        <taxon>Atopobiaceae</taxon>
        <taxon>Parafannyhessea</taxon>
    </lineage>
</organism>